<reference evidence="3 4" key="1">
    <citation type="submission" date="2019-01" db="EMBL/GenBank/DDBJ databases">
        <title>Sequencing of cultivated peanut Arachis hypogaea provides insights into genome evolution and oil improvement.</title>
        <authorList>
            <person name="Chen X."/>
        </authorList>
    </citation>
    <scope>NUCLEOTIDE SEQUENCE [LARGE SCALE GENOMIC DNA]</scope>
    <source>
        <strain evidence="4">cv. Fuhuasheng</strain>
        <tissue evidence="3">Leaves</tissue>
    </source>
</reference>
<sequence length="286" mass="32603">MEISGAVLRNFTCPSFSMHMSSRRGGGGGCVMVPVRMREKAVVHCCCRFSDSGHVQYYRDEKKEYGTTMLSAKKKLKMLKKRSLIYCMKLPPHGSLSSIILGTAEELCYLHERCQRRIIHKDIKAFNILLSETFEPQLSDFGLAKWLPDLWTHHTVSKVEGTFGYLIPGFFMHGIVDEKTDVYAYGVLLLELITGRQALDSSQKSLIMWAGYATLAIGTEWIFRPKQEVISLVLCSCDVLLLLLTGFFLALLLFHSRNEVFLLGKKFSKISKFFYIRINFKKSSII</sequence>
<feature type="transmembrane region" description="Helical" evidence="1">
    <location>
        <begin position="206"/>
        <end position="223"/>
    </location>
</feature>
<evidence type="ECO:0000259" key="2">
    <source>
        <dbReference type="PROSITE" id="PS50011"/>
    </source>
</evidence>
<dbReference type="PROSITE" id="PS50011">
    <property type="entry name" value="PROTEIN_KINASE_DOM"/>
    <property type="match status" value="1"/>
</dbReference>
<protein>
    <recommendedName>
        <fullName evidence="2">Protein kinase domain-containing protein</fullName>
    </recommendedName>
</protein>
<dbReference type="SUPFAM" id="SSF56112">
    <property type="entry name" value="Protein kinase-like (PK-like)"/>
    <property type="match status" value="1"/>
</dbReference>
<dbReference type="InterPro" id="IPR000719">
    <property type="entry name" value="Prot_kinase_dom"/>
</dbReference>
<dbReference type="InterPro" id="IPR008271">
    <property type="entry name" value="Ser/Thr_kinase_AS"/>
</dbReference>
<keyword evidence="4" id="KW-1185">Reference proteome</keyword>
<dbReference type="GO" id="GO:0005524">
    <property type="term" value="F:ATP binding"/>
    <property type="evidence" value="ECO:0007669"/>
    <property type="project" value="InterPro"/>
</dbReference>
<dbReference type="PANTHER" id="PTHR47987:SF13">
    <property type="entry name" value="RECEPTOR-LIKE CYTOSOLIC SERINE_THREONINE-PROTEIN KINASE RBK2"/>
    <property type="match status" value="1"/>
</dbReference>
<keyword evidence="1" id="KW-0812">Transmembrane</keyword>
<dbReference type="GO" id="GO:0004672">
    <property type="term" value="F:protein kinase activity"/>
    <property type="evidence" value="ECO:0007669"/>
    <property type="project" value="InterPro"/>
</dbReference>
<name>A0A445EQX4_ARAHY</name>
<dbReference type="InterPro" id="IPR011009">
    <property type="entry name" value="Kinase-like_dom_sf"/>
</dbReference>
<dbReference type="InterPro" id="IPR046958">
    <property type="entry name" value="RBK1/2/STUNTED"/>
</dbReference>
<dbReference type="Proteomes" id="UP000289738">
    <property type="component" value="Chromosome A01"/>
</dbReference>
<organism evidence="3 4">
    <name type="scientific">Arachis hypogaea</name>
    <name type="common">Peanut</name>
    <dbReference type="NCBI Taxonomy" id="3818"/>
    <lineage>
        <taxon>Eukaryota</taxon>
        <taxon>Viridiplantae</taxon>
        <taxon>Streptophyta</taxon>
        <taxon>Embryophyta</taxon>
        <taxon>Tracheophyta</taxon>
        <taxon>Spermatophyta</taxon>
        <taxon>Magnoliopsida</taxon>
        <taxon>eudicotyledons</taxon>
        <taxon>Gunneridae</taxon>
        <taxon>Pentapetalae</taxon>
        <taxon>rosids</taxon>
        <taxon>fabids</taxon>
        <taxon>Fabales</taxon>
        <taxon>Fabaceae</taxon>
        <taxon>Papilionoideae</taxon>
        <taxon>50 kb inversion clade</taxon>
        <taxon>dalbergioids sensu lato</taxon>
        <taxon>Dalbergieae</taxon>
        <taxon>Pterocarpus clade</taxon>
        <taxon>Arachis</taxon>
    </lineage>
</organism>
<dbReference type="Pfam" id="PF00069">
    <property type="entry name" value="Pkinase"/>
    <property type="match status" value="1"/>
</dbReference>
<dbReference type="STRING" id="3818.A0A445EQX4"/>
<dbReference type="AlphaFoldDB" id="A0A445EQX4"/>
<keyword evidence="1" id="KW-0472">Membrane</keyword>
<gene>
    <name evidence="3" type="ORF">Ahy_A01g002386</name>
</gene>
<keyword evidence="1" id="KW-1133">Transmembrane helix</keyword>
<dbReference type="EMBL" id="SDMP01000001">
    <property type="protein sequence ID" value="RYR77781.1"/>
    <property type="molecule type" value="Genomic_DNA"/>
</dbReference>
<evidence type="ECO:0000256" key="1">
    <source>
        <dbReference type="SAM" id="Phobius"/>
    </source>
</evidence>
<dbReference type="PROSITE" id="PS00108">
    <property type="entry name" value="PROTEIN_KINASE_ST"/>
    <property type="match status" value="1"/>
</dbReference>
<feature type="transmembrane region" description="Helical" evidence="1">
    <location>
        <begin position="229"/>
        <end position="254"/>
    </location>
</feature>
<comment type="caution">
    <text evidence="3">The sequence shown here is derived from an EMBL/GenBank/DDBJ whole genome shotgun (WGS) entry which is preliminary data.</text>
</comment>
<evidence type="ECO:0000313" key="3">
    <source>
        <dbReference type="EMBL" id="RYR77781.1"/>
    </source>
</evidence>
<dbReference type="Gene3D" id="1.10.510.10">
    <property type="entry name" value="Transferase(Phosphotransferase) domain 1"/>
    <property type="match status" value="1"/>
</dbReference>
<accession>A0A445EQX4</accession>
<proteinExistence type="predicted"/>
<dbReference type="PANTHER" id="PTHR47987">
    <property type="entry name" value="OS08G0249100 PROTEIN"/>
    <property type="match status" value="1"/>
</dbReference>
<evidence type="ECO:0000313" key="4">
    <source>
        <dbReference type="Proteomes" id="UP000289738"/>
    </source>
</evidence>
<dbReference type="SMART" id="SM00220">
    <property type="entry name" value="S_TKc"/>
    <property type="match status" value="1"/>
</dbReference>
<feature type="domain" description="Protein kinase" evidence="2">
    <location>
        <begin position="1"/>
        <end position="286"/>
    </location>
</feature>